<dbReference type="AlphaFoldDB" id="A0A2I1HJV4"/>
<evidence type="ECO:0000313" key="1">
    <source>
        <dbReference type="EMBL" id="PKY59142.1"/>
    </source>
</evidence>
<evidence type="ECO:0000313" key="2">
    <source>
        <dbReference type="Proteomes" id="UP000234323"/>
    </source>
</evidence>
<accession>A0A2I1HJV4</accession>
<keyword evidence="2" id="KW-1185">Reference proteome</keyword>
<name>A0A2I1HJV4_9GLOM</name>
<dbReference type="EMBL" id="LLXI01003380">
    <property type="protein sequence ID" value="PKY59142.1"/>
    <property type="molecule type" value="Genomic_DNA"/>
</dbReference>
<organism evidence="1 2">
    <name type="scientific">Rhizophagus irregularis</name>
    <dbReference type="NCBI Taxonomy" id="588596"/>
    <lineage>
        <taxon>Eukaryota</taxon>
        <taxon>Fungi</taxon>
        <taxon>Fungi incertae sedis</taxon>
        <taxon>Mucoromycota</taxon>
        <taxon>Glomeromycotina</taxon>
        <taxon>Glomeromycetes</taxon>
        <taxon>Glomerales</taxon>
        <taxon>Glomeraceae</taxon>
        <taxon>Rhizophagus</taxon>
    </lineage>
</organism>
<reference evidence="1 2" key="1">
    <citation type="submission" date="2015-10" db="EMBL/GenBank/DDBJ databases">
        <title>Genome analyses suggest a sexual origin of heterokaryosis in a supposedly ancient asexual fungus.</title>
        <authorList>
            <person name="Ropars J."/>
            <person name="Sedzielewska K."/>
            <person name="Noel J."/>
            <person name="Charron P."/>
            <person name="Farinelli L."/>
            <person name="Marton T."/>
            <person name="Kruger M."/>
            <person name="Pelin A."/>
            <person name="Brachmann A."/>
            <person name="Corradi N."/>
        </authorList>
    </citation>
    <scope>NUCLEOTIDE SEQUENCE [LARGE SCALE GENOMIC DNA]</scope>
    <source>
        <strain evidence="1 2">A4</strain>
    </source>
</reference>
<protein>
    <submittedName>
        <fullName evidence="1">Uncharacterized protein</fullName>
    </submittedName>
</protein>
<dbReference type="Proteomes" id="UP000234323">
    <property type="component" value="Unassembled WGS sequence"/>
</dbReference>
<comment type="caution">
    <text evidence="1">The sequence shown here is derived from an EMBL/GenBank/DDBJ whole genome shotgun (WGS) entry which is preliminary data.</text>
</comment>
<gene>
    <name evidence="1" type="ORF">RhiirA4_430203</name>
</gene>
<proteinExistence type="predicted"/>
<dbReference type="VEuPathDB" id="FungiDB:FUN_006243"/>
<sequence length="155" mass="17632">MEFSKNMHALKLYSGILGAFLSNPESQNNNENLSWLTPELCTAAQWLKQHNKYLKPFFRLLSTSSLLTETYQDLFPTATHLSSDTNAPPFQEGDIVLSSADFLTEVHNEDFHYTHLMAGFMQTQTTTLPLSFNNPDLEPLIFPDLFPDENGHFSD</sequence>